<evidence type="ECO:0000259" key="1">
    <source>
        <dbReference type="Pfam" id="PF04961"/>
    </source>
</evidence>
<proteinExistence type="predicted"/>
<comment type="caution">
    <text evidence="2">The sequence shown here is derived from an EMBL/GenBank/DDBJ whole genome shotgun (WGS) entry which is preliminary data.</text>
</comment>
<dbReference type="InterPro" id="IPR036178">
    <property type="entry name" value="Formintransfe-cycloase-like_sf"/>
</dbReference>
<feature type="domain" description="Cyclodeaminase/cyclohydrolase" evidence="1">
    <location>
        <begin position="6"/>
        <end position="185"/>
    </location>
</feature>
<gene>
    <name evidence="2" type="primary">fchA_1</name>
    <name evidence="2" type="ORF">SDC9_09278</name>
</gene>
<keyword evidence="2" id="KW-0378">Hydrolase</keyword>
<dbReference type="AlphaFoldDB" id="A0A644TAZ1"/>
<protein>
    <submittedName>
        <fullName evidence="2">Methenyltetrahydrofolate cyclohydrolase</fullName>
        <ecNumber evidence="2">3.5.4.9</ecNumber>
    </submittedName>
</protein>
<dbReference type="EC" id="3.5.4.9" evidence="2"/>
<organism evidence="2">
    <name type="scientific">bioreactor metagenome</name>
    <dbReference type="NCBI Taxonomy" id="1076179"/>
    <lineage>
        <taxon>unclassified sequences</taxon>
        <taxon>metagenomes</taxon>
        <taxon>ecological metagenomes</taxon>
    </lineage>
</organism>
<name>A0A644TAZ1_9ZZZZ</name>
<dbReference type="Pfam" id="PF04961">
    <property type="entry name" value="FTCD_C"/>
    <property type="match status" value="1"/>
</dbReference>
<dbReference type="GO" id="GO:0004477">
    <property type="term" value="F:methenyltetrahydrofolate cyclohydrolase activity"/>
    <property type="evidence" value="ECO:0007669"/>
    <property type="project" value="UniProtKB-EC"/>
</dbReference>
<dbReference type="EMBL" id="VSSQ01000022">
    <property type="protein sequence ID" value="MPL63637.1"/>
    <property type="molecule type" value="Genomic_DNA"/>
</dbReference>
<reference evidence="2" key="1">
    <citation type="submission" date="2019-08" db="EMBL/GenBank/DDBJ databases">
        <authorList>
            <person name="Kucharzyk K."/>
            <person name="Murdoch R.W."/>
            <person name="Higgins S."/>
            <person name="Loffler F."/>
        </authorList>
    </citation>
    <scope>NUCLEOTIDE SEQUENCE</scope>
</reference>
<dbReference type="InterPro" id="IPR007044">
    <property type="entry name" value="Cyclodeamin/CycHdrlase"/>
</dbReference>
<evidence type="ECO:0000313" key="2">
    <source>
        <dbReference type="EMBL" id="MPL63637.1"/>
    </source>
</evidence>
<sequence length="212" mass="22685">MLESSAKDFVSALSSKDPIPGGGGASAYVGSMGMALGVMVGNLTVGKKKYADVEADIKVLMEKSEKVIARFQSLVAEDAAAFYPLSQAYGMPKNTEEELQRKEETLQKALVNATLVPLEIARCCAEGIDLQEEFAQKGTRIAISDVGVGVAFLKAALEGAKLNVLINTQIMKDQEFKHRIETELADLCTAYTAKADRIFAEVQNSITGGKSS</sequence>
<dbReference type="Gene3D" id="1.20.120.680">
    <property type="entry name" value="Formiminotetrahydrofolate cyclodeaminase monomer, up-and-down helical bundle"/>
    <property type="match status" value="1"/>
</dbReference>
<accession>A0A644TAZ1</accession>
<dbReference type="SUPFAM" id="SSF101262">
    <property type="entry name" value="Methenyltetrahydrofolate cyclohydrolase-like"/>
    <property type="match status" value="1"/>
</dbReference>